<accession>A0A917DWK7</accession>
<dbReference type="Pfam" id="PF00877">
    <property type="entry name" value="NLPC_P60"/>
    <property type="match status" value="1"/>
</dbReference>
<evidence type="ECO:0000313" key="8">
    <source>
        <dbReference type="Proteomes" id="UP000612456"/>
    </source>
</evidence>
<reference evidence="7" key="2">
    <citation type="submission" date="2020-09" db="EMBL/GenBank/DDBJ databases">
        <authorList>
            <person name="Sun Q."/>
            <person name="Zhou Y."/>
        </authorList>
    </citation>
    <scope>NUCLEOTIDE SEQUENCE</scope>
    <source>
        <strain evidence="7">CGMCC 1.15178</strain>
    </source>
</reference>
<dbReference type="PANTHER" id="PTHR47053">
    <property type="entry name" value="MUREIN DD-ENDOPEPTIDASE MEPH-RELATED"/>
    <property type="match status" value="1"/>
</dbReference>
<evidence type="ECO:0000256" key="5">
    <source>
        <dbReference type="SAM" id="SignalP"/>
    </source>
</evidence>
<protein>
    <recommendedName>
        <fullName evidence="6">NlpC/P60 domain-containing protein</fullName>
    </recommendedName>
</protein>
<dbReference type="AlphaFoldDB" id="A0A917DWK7"/>
<evidence type="ECO:0000313" key="7">
    <source>
        <dbReference type="EMBL" id="GGD74527.1"/>
    </source>
</evidence>
<evidence type="ECO:0000256" key="4">
    <source>
        <dbReference type="ARBA" id="ARBA00022807"/>
    </source>
</evidence>
<dbReference type="Gene3D" id="3.90.1720.10">
    <property type="entry name" value="endopeptidase domain like (from Nostoc punctiforme)"/>
    <property type="match status" value="1"/>
</dbReference>
<reference evidence="7" key="1">
    <citation type="journal article" date="2014" name="Int. J. Syst. Evol. Microbiol.">
        <title>Complete genome sequence of Corynebacterium casei LMG S-19264T (=DSM 44701T), isolated from a smear-ripened cheese.</title>
        <authorList>
            <consortium name="US DOE Joint Genome Institute (JGI-PGF)"/>
            <person name="Walter F."/>
            <person name="Albersmeier A."/>
            <person name="Kalinowski J."/>
            <person name="Ruckert C."/>
        </authorList>
    </citation>
    <scope>NUCLEOTIDE SEQUENCE</scope>
    <source>
        <strain evidence="7">CGMCC 1.15178</strain>
    </source>
</reference>
<keyword evidence="5" id="KW-0732">Signal</keyword>
<sequence>MNRMTGFHRSLRIAGKAVLTVTAASLMAGMVADVPWIPGQIAQAAEPIAPAPIAEARHNQRNETIHNDRRSVPATINLKRRSDIRLAMVKDAHRYLETPYVWGGTKPSPGFDCSGFVYFMFNKFGISQKRTTASNLYRQGYTIHRSSLRPGDLVFFKSLATGRVNHVGFYIGDNAFISATSSRGIDVQRLESTYWSPRYAGARRL</sequence>
<keyword evidence="8" id="KW-1185">Reference proteome</keyword>
<dbReference type="InterPro" id="IPR051202">
    <property type="entry name" value="Peptidase_C40"/>
</dbReference>
<organism evidence="7 8">
    <name type="scientific">Paenibacillus nasutitermitis</name>
    <dbReference type="NCBI Taxonomy" id="1652958"/>
    <lineage>
        <taxon>Bacteria</taxon>
        <taxon>Bacillati</taxon>
        <taxon>Bacillota</taxon>
        <taxon>Bacilli</taxon>
        <taxon>Bacillales</taxon>
        <taxon>Paenibacillaceae</taxon>
        <taxon>Paenibacillus</taxon>
    </lineage>
</organism>
<keyword evidence="3" id="KW-0378">Hydrolase</keyword>
<comment type="caution">
    <text evidence="7">The sequence shown here is derived from an EMBL/GenBank/DDBJ whole genome shotgun (WGS) entry which is preliminary data.</text>
</comment>
<name>A0A917DWK7_9BACL</name>
<dbReference type="GO" id="GO:0008234">
    <property type="term" value="F:cysteine-type peptidase activity"/>
    <property type="evidence" value="ECO:0007669"/>
    <property type="project" value="UniProtKB-KW"/>
</dbReference>
<dbReference type="InterPro" id="IPR038765">
    <property type="entry name" value="Papain-like_cys_pep_sf"/>
</dbReference>
<feature type="domain" description="NlpC/P60" evidence="6">
    <location>
        <begin position="82"/>
        <end position="205"/>
    </location>
</feature>
<dbReference type="Proteomes" id="UP000612456">
    <property type="component" value="Unassembled WGS sequence"/>
</dbReference>
<evidence type="ECO:0000256" key="1">
    <source>
        <dbReference type="ARBA" id="ARBA00007074"/>
    </source>
</evidence>
<dbReference type="PROSITE" id="PS51935">
    <property type="entry name" value="NLPC_P60"/>
    <property type="match status" value="1"/>
</dbReference>
<dbReference type="InterPro" id="IPR000064">
    <property type="entry name" value="NLP_P60_dom"/>
</dbReference>
<dbReference type="EMBL" id="BMHP01000002">
    <property type="protein sequence ID" value="GGD74527.1"/>
    <property type="molecule type" value="Genomic_DNA"/>
</dbReference>
<comment type="similarity">
    <text evidence="1">Belongs to the peptidase C40 family.</text>
</comment>
<evidence type="ECO:0000259" key="6">
    <source>
        <dbReference type="PROSITE" id="PS51935"/>
    </source>
</evidence>
<gene>
    <name evidence="7" type="ORF">GCM10010911_35540</name>
</gene>
<evidence type="ECO:0000256" key="2">
    <source>
        <dbReference type="ARBA" id="ARBA00022670"/>
    </source>
</evidence>
<keyword evidence="2" id="KW-0645">Protease</keyword>
<dbReference type="PANTHER" id="PTHR47053:SF1">
    <property type="entry name" value="MUREIN DD-ENDOPEPTIDASE MEPH-RELATED"/>
    <property type="match status" value="1"/>
</dbReference>
<feature type="signal peptide" evidence="5">
    <location>
        <begin position="1"/>
        <end position="28"/>
    </location>
</feature>
<evidence type="ECO:0000256" key="3">
    <source>
        <dbReference type="ARBA" id="ARBA00022801"/>
    </source>
</evidence>
<feature type="chain" id="PRO_5039049728" description="NlpC/P60 domain-containing protein" evidence="5">
    <location>
        <begin position="29"/>
        <end position="205"/>
    </location>
</feature>
<proteinExistence type="inferred from homology"/>
<dbReference type="SUPFAM" id="SSF54001">
    <property type="entry name" value="Cysteine proteinases"/>
    <property type="match status" value="1"/>
</dbReference>
<dbReference type="GO" id="GO:0006508">
    <property type="term" value="P:proteolysis"/>
    <property type="evidence" value="ECO:0007669"/>
    <property type="project" value="UniProtKB-KW"/>
</dbReference>
<dbReference type="RefSeq" id="WP_188993228.1">
    <property type="nucleotide sequence ID" value="NZ_BMHP01000002.1"/>
</dbReference>
<keyword evidence="4" id="KW-0788">Thiol protease</keyword>